<feature type="domain" description="Peptidase S26" evidence="7">
    <location>
        <begin position="42"/>
        <end position="113"/>
    </location>
</feature>
<dbReference type="PANTHER" id="PTHR10806:SF6">
    <property type="entry name" value="SIGNAL PEPTIDASE COMPLEX CATALYTIC SUBUNIT SEC11"/>
    <property type="match status" value="1"/>
</dbReference>
<evidence type="ECO:0000256" key="5">
    <source>
        <dbReference type="NCBIfam" id="TIGR02228"/>
    </source>
</evidence>
<evidence type="ECO:0000313" key="8">
    <source>
        <dbReference type="EMBL" id="TVY12068.1"/>
    </source>
</evidence>
<dbReference type="GO" id="GO:0009003">
    <property type="term" value="F:signal peptidase activity"/>
    <property type="evidence" value="ECO:0007669"/>
    <property type="project" value="UniProtKB-EC"/>
</dbReference>
<dbReference type="Gene3D" id="2.10.109.10">
    <property type="entry name" value="Umud Fragment, subunit A"/>
    <property type="match status" value="1"/>
</dbReference>
<dbReference type="Proteomes" id="UP000320078">
    <property type="component" value="Unassembled WGS sequence"/>
</dbReference>
<dbReference type="InterPro" id="IPR036286">
    <property type="entry name" value="LexA/Signal_pep-like_sf"/>
</dbReference>
<dbReference type="AlphaFoldDB" id="A0A559KJ09"/>
<dbReference type="PANTHER" id="PTHR10806">
    <property type="entry name" value="SIGNAL PEPTIDASE COMPLEX CATALYTIC SUBUNIT SEC11"/>
    <property type="match status" value="1"/>
</dbReference>
<evidence type="ECO:0000256" key="2">
    <source>
        <dbReference type="ARBA" id="ARBA00022692"/>
    </source>
</evidence>
<dbReference type="PRINTS" id="PR00728">
    <property type="entry name" value="SIGNALPTASE"/>
</dbReference>
<evidence type="ECO:0000256" key="3">
    <source>
        <dbReference type="ARBA" id="ARBA00022989"/>
    </source>
</evidence>
<keyword evidence="2 6" id="KW-0812">Transmembrane</keyword>
<accession>A0A559KJ09</accession>
<gene>
    <name evidence="8" type="ORF">MDPP_00387</name>
</gene>
<dbReference type="Pfam" id="PF10502">
    <property type="entry name" value="Peptidase_S26"/>
    <property type="match status" value="1"/>
</dbReference>
<dbReference type="InterPro" id="IPR001733">
    <property type="entry name" value="Peptidase_S26B"/>
</dbReference>
<dbReference type="SUPFAM" id="SSF51306">
    <property type="entry name" value="LexA/Signal peptidase"/>
    <property type="match status" value="1"/>
</dbReference>
<comment type="caution">
    <text evidence="8">The sequence shown here is derived from an EMBL/GenBank/DDBJ whole genome shotgun (WGS) entry which is preliminary data.</text>
</comment>
<dbReference type="GO" id="GO:0004252">
    <property type="term" value="F:serine-type endopeptidase activity"/>
    <property type="evidence" value="ECO:0007669"/>
    <property type="project" value="UniProtKB-UniRule"/>
</dbReference>
<comment type="subcellular location">
    <subcellularLocation>
        <location evidence="1">Membrane</location>
    </subcellularLocation>
</comment>
<feature type="transmembrane region" description="Helical" evidence="6">
    <location>
        <begin position="153"/>
        <end position="173"/>
    </location>
</feature>
<keyword evidence="4 6" id="KW-0472">Membrane</keyword>
<dbReference type="NCBIfam" id="TIGR02228">
    <property type="entry name" value="sigpep_I_arch"/>
    <property type="match status" value="1"/>
</dbReference>
<dbReference type="CDD" id="cd06530">
    <property type="entry name" value="S26_SPase_I"/>
    <property type="match status" value="1"/>
</dbReference>
<dbReference type="EMBL" id="VIAE01000016">
    <property type="protein sequence ID" value="TVY12068.1"/>
    <property type="molecule type" value="Genomic_DNA"/>
</dbReference>
<evidence type="ECO:0000256" key="1">
    <source>
        <dbReference type="ARBA" id="ARBA00004370"/>
    </source>
</evidence>
<evidence type="ECO:0000313" key="9">
    <source>
        <dbReference type="Proteomes" id="UP000320078"/>
    </source>
</evidence>
<reference evidence="8 9" key="1">
    <citation type="submission" date="2019-06" db="EMBL/GenBank/DDBJ databases">
        <title>Draft Genome Sequence of Candidatus Phytoplasma pini-Related Strain MDPP: A Resource for Comparative Genomics of Gymnosperm-infecting Phytoplasmas.</title>
        <authorList>
            <person name="Cai W."/>
            <person name="Costanzo S."/>
            <person name="Shao J."/>
            <person name="Zhao Y."/>
            <person name="Davis R."/>
        </authorList>
    </citation>
    <scope>NUCLEOTIDE SEQUENCE [LARGE SCALE GENOMIC DNA]</scope>
    <source>
        <strain evidence="8 9">MDPP</strain>
    </source>
</reference>
<evidence type="ECO:0000256" key="4">
    <source>
        <dbReference type="ARBA" id="ARBA00023136"/>
    </source>
</evidence>
<evidence type="ECO:0000256" key="6">
    <source>
        <dbReference type="SAM" id="Phobius"/>
    </source>
</evidence>
<name>A0A559KJ09_9MOLU</name>
<sequence>MNKKIKLFQKIISLSIHAFFFLFLFFLNLLGISHFFFEHENIIKYSFINYYRVASGSMEPNIKKNDIVIVRKMKNKEYSKELKTRWKAGKEGEIIIFKADKTKEPDIIIHRVVKFDEEKQQLTTKGDNNENEDNWSINRDQIIAIYCFKIPTWGQFIFFLIFIIYFSSSIFWPKKEFFYNEKK</sequence>
<dbReference type="GO" id="GO:0006465">
    <property type="term" value="P:signal peptide processing"/>
    <property type="evidence" value="ECO:0007669"/>
    <property type="project" value="UniProtKB-UniRule"/>
</dbReference>
<keyword evidence="3 6" id="KW-1133">Transmembrane helix</keyword>
<protein>
    <recommendedName>
        <fullName evidence="5">Signal peptidase I</fullName>
        <ecNumber evidence="5">3.4.21.89</ecNumber>
    </recommendedName>
</protein>
<dbReference type="EC" id="3.4.21.89" evidence="5"/>
<proteinExistence type="predicted"/>
<feature type="transmembrane region" description="Helical" evidence="6">
    <location>
        <begin position="12"/>
        <end position="37"/>
    </location>
</feature>
<dbReference type="OrthoDB" id="386208at2"/>
<evidence type="ECO:0000259" key="7">
    <source>
        <dbReference type="Pfam" id="PF10502"/>
    </source>
</evidence>
<organism evidence="8 9">
    <name type="scientific">Candidatus Phytoplasma pini</name>
    <dbReference type="NCBI Taxonomy" id="267362"/>
    <lineage>
        <taxon>Bacteria</taxon>
        <taxon>Bacillati</taxon>
        <taxon>Mycoplasmatota</taxon>
        <taxon>Mollicutes</taxon>
        <taxon>Acholeplasmatales</taxon>
        <taxon>Acholeplasmataceae</taxon>
        <taxon>Candidatus Phytoplasma</taxon>
    </lineage>
</organism>
<keyword evidence="9" id="KW-1185">Reference proteome</keyword>
<dbReference type="InterPro" id="IPR019533">
    <property type="entry name" value="Peptidase_S26"/>
</dbReference>
<dbReference type="RefSeq" id="WP_144658574.1">
    <property type="nucleotide sequence ID" value="NZ_VIAE01000016.1"/>
</dbReference>
<dbReference type="GO" id="GO:0016020">
    <property type="term" value="C:membrane"/>
    <property type="evidence" value="ECO:0007669"/>
    <property type="project" value="UniProtKB-SubCell"/>
</dbReference>